<dbReference type="PANTHER" id="PTHR22911:SF6">
    <property type="entry name" value="SOLUTE CARRIER FAMILY 35 MEMBER G1"/>
    <property type="match status" value="1"/>
</dbReference>
<feature type="transmembrane region" description="Helical" evidence="5">
    <location>
        <begin position="20"/>
        <end position="42"/>
    </location>
</feature>
<feature type="transmembrane region" description="Helical" evidence="5">
    <location>
        <begin position="146"/>
        <end position="167"/>
    </location>
</feature>
<dbReference type="Proteomes" id="UP001189429">
    <property type="component" value="Unassembled WGS sequence"/>
</dbReference>
<feature type="domain" description="EamA" evidence="6">
    <location>
        <begin position="9"/>
        <end position="131"/>
    </location>
</feature>
<dbReference type="InterPro" id="IPR000620">
    <property type="entry name" value="EamA_dom"/>
</dbReference>
<feature type="transmembrane region" description="Helical" evidence="5">
    <location>
        <begin position="93"/>
        <end position="110"/>
    </location>
</feature>
<keyword evidence="4 5" id="KW-0472">Membrane</keyword>
<dbReference type="EMBL" id="CAUYUJ010013470">
    <property type="protein sequence ID" value="CAK0836285.1"/>
    <property type="molecule type" value="Genomic_DNA"/>
</dbReference>
<evidence type="ECO:0000256" key="5">
    <source>
        <dbReference type="SAM" id="Phobius"/>
    </source>
</evidence>
<feature type="domain" description="EamA" evidence="6">
    <location>
        <begin position="145"/>
        <end position="279"/>
    </location>
</feature>
<feature type="transmembrane region" description="Helical" evidence="5">
    <location>
        <begin position="62"/>
        <end position="81"/>
    </location>
</feature>
<evidence type="ECO:0000256" key="3">
    <source>
        <dbReference type="ARBA" id="ARBA00022989"/>
    </source>
</evidence>
<keyword evidence="2 5" id="KW-0812">Transmembrane</keyword>
<evidence type="ECO:0000256" key="1">
    <source>
        <dbReference type="ARBA" id="ARBA00004141"/>
    </source>
</evidence>
<reference evidence="7" key="1">
    <citation type="submission" date="2023-10" db="EMBL/GenBank/DDBJ databases">
        <authorList>
            <person name="Chen Y."/>
            <person name="Shah S."/>
            <person name="Dougan E. K."/>
            <person name="Thang M."/>
            <person name="Chan C."/>
        </authorList>
    </citation>
    <scope>NUCLEOTIDE SEQUENCE [LARGE SCALE GENOMIC DNA]</scope>
</reference>
<comment type="subcellular location">
    <subcellularLocation>
        <location evidence="1">Membrane</location>
        <topology evidence="1">Multi-pass membrane protein</topology>
    </subcellularLocation>
</comment>
<evidence type="ECO:0000313" key="7">
    <source>
        <dbReference type="EMBL" id="CAK0836285.1"/>
    </source>
</evidence>
<keyword evidence="3 5" id="KW-1133">Transmembrane helix</keyword>
<gene>
    <name evidence="7" type="ORF">PCOR1329_LOCUS32827</name>
</gene>
<proteinExistence type="predicted"/>
<evidence type="ECO:0000313" key="8">
    <source>
        <dbReference type="Proteomes" id="UP001189429"/>
    </source>
</evidence>
<organism evidence="7 8">
    <name type="scientific">Prorocentrum cordatum</name>
    <dbReference type="NCBI Taxonomy" id="2364126"/>
    <lineage>
        <taxon>Eukaryota</taxon>
        <taxon>Sar</taxon>
        <taxon>Alveolata</taxon>
        <taxon>Dinophyceae</taxon>
        <taxon>Prorocentrales</taxon>
        <taxon>Prorocentraceae</taxon>
        <taxon>Prorocentrum</taxon>
    </lineage>
</organism>
<dbReference type="Pfam" id="PF00892">
    <property type="entry name" value="EamA"/>
    <property type="match status" value="2"/>
</dbReference>
<dbReference type="SUPFAM" id="SSF103481">
    <property type="entry name" value="Multidrug resistance efflux transporter EmrE"/>
    <property type="match status" value="2"/>
</dbReference>
<comment type="caution">
    <text evidence="7">The sequence shown here is derived from an EMBL/GenBank/DDBJ whole genome shotgun (WGS) entry which is preliminary data.</text>
</comment>
<name>A0ABN9SVJ8_9DINO</name>
<dbReference type="Gene3D" id="1.10.3730.20">
    <property type="match status" value="1"/>
</dbReference>
<evidence type="ECO:0000256" key="2">
    <source>
        <dbReference type="ARBA" id="ARBA00022692"/>
    </source>
</evidence>
<feature type="transmembrane region" description="Helical" evidence="5">
    <location>
        <begin position="209"/>
        <end position="230"/>
    </location>
</feature>
<sequence>MGLFVKITRRYSVASSFSLLVVRSYLGLILNAAVICLGRQFAASRGRLVETTSTPSVCGRSFTWLLVRVLAGFGCVILEYYAMGRLPLSTSSVILYSSPVFVVLWAAILLGQPLRIPDLVCMMACVAGMTLEISPWESQDSGKASGYLAILASAVLAALVCVSLRALRDVPYYTVLNTFFLGSLSLSAARGCGAAFHELHFPSWHDAAWVNWALVAVFAYAAEVCMTCGFARAGDRAGSVSVWKFLCPVFSMLWGALFLGEGVTWSSICGSTLILASSLTSLSLQARSVSHGQDICAAAGHNADRLDGLRR</sequence>
<feature type="transmembrane region" description="Helical" evidence="5">
    <location>
        <begin position="242"/>
        <end position="259"/>
    </location>
</feature>
<accession>A0ABN9SVJ8</accession>
<keyword evidence="8" id="KW-1185">Reference proteome</keyword>
<dbReference type="InterPro" id="IPR037185">
    <property type="entry name" value="EmrE-like"/>
</dbReference>
<evidence type="ECO:0000259" key="6">
    <source>
        <dbReference type="Pfam" id="PF00892"/>
    </source>
</evidence>
<dbReference type="PANTHER" id="PTHR22911">
    <property type="entry name" value="ACYL-MALONYL CONDENSING ENZYME-RELATED"/>
    <property type="match status" value="1"/>
</dbReference>
<evidence type="ECO:0000256" key="4">
    <source>
        <dbReference type="ARBA" id="ARBA00023136"/>
    </source>
</evidence>
<protein>
    <recommendedName>
        <fullName evidence="6">EamA domain-containing protein</fullName>
    </recommendedName>
</protein>